<protein>
    <submittedName>
        <fullName evidence="1">Uncharacterized protein</fullName>
    </submittedName>
</protein>
<accession>A0A6J4M5V5</accession>
<reference evidence="1" key="1">
    <citation type="submission" date="2020-02" db="EMBL/GenBank/DDBJ databases">
        <authorList>
            <person name="Meier V. D."/>
        </authorList>
    </citation>
    <scope>NUCLEOTIDE SEQUENCE</scope>
    <source>
        <strain evidence="1">AVDCRST_MAG68</strain>
    </source>
</reference>
<name>A0A6J4M5V5_9BACT</name>
<organism evidence="1">
    <name type="scientific">uncultured Gemmatimonadota bacterium</name>
    <dbReference type="NCBI Taxonomy" id="203437"/>
    <lineage>
        <taxon>Bacteria</taxon>
        <taxon>Pseudomonadati</taxon>
        <taxon>Gemmatimonadota</taxon>
        <taxon>environmental samples</taxon>
    </lineage>
</organism>
<evidence type="ECO:0000313" key="1">
    <source>
        <dbReference type="EMBL" id="CAA9349780.1"/>
    </source>
</evidence>
<proteinExistence type="predicted"/>
<dbReference type="EMBL" id="CADCTW010000167">
    <property type="protein sequence ID" value="CAA9349780.1"/>
    <property type="molecule type" value="Genomic_DNA"/>
</dbReference>
<sequence>MSTREKEAGAEAAGVRASLRKRIERYVTSALERMSDEDLLKAVAAQSPPETFAEIVLAAPEPREHDWSDLLLRGATAKREIVAAAGGLLSSSEAAALLHISIPGVKQRAGRRAVLAVPLPGGQWGFPARQFDRDGRVRPGVAAVAAAGAALDPWVLLSILVDDAEDGRGILLERLDDGGVLRDVLSRLATHGEHAAA</sequence>
<dbReference type="AlphaFoldDB" id="A0A6J4M5V5"/>
<gene>
    <name evidence="1" type="ORF">AVDCRST_MAG68-3606</name>
</gene>